<dbReference type="Pfam" id="PF04964">
    <property type="entry name" value="Flp_Fap"/>
    <property type="match status" value="1"/>
</dbReference>
<dbReference type="InterPro" id="IPR007047">
    <property type="entry name" value="Flp_Fap"/>
</dbReference>
<dbReference type="EMBL" id="BAAAFN010000019">
    <property type="protein sequence ID" value="GAA0237307.1"/>
    <property type="molecule type" value="Genomic_DNA"/>
</dbReference>
<keyword evidence="1" id="KW-1133">Transmembrane helix</keyword>
<evidence type="ECO:0000313" key="3">
    <source>
        <dbReference type="Proteomes" id="UP001501176"/>
    </source>
</evidence>
<reference evidence="2 3" key="1">
    <citation type="journal article" date="2019" name="Int. J. Syst. Evol. Microbiol.">
        <title>The Global Catalogue of Microorganisms (GCM) 10K type strain sequencing project: providing services to taxonomists for standard genome sequencing and annotation.</title>
        <authorList>
            <consortium name="The Broad Institute Genomics Platform"/>
            <consortium name="The Broad Institute Genome Sequencing Center for Infectious Disease"/>
            <person name="Wu L."/>
            <person name="Ma J."/>
        </authorList>
    </citation>
    <scope>NUCLEOTIDE SEQUENCE [LARGE SCALE GENOMIC DNA]</scope>
    <source>
        <strain evidence="2 3">JCM 16240</strain>
    </source>
</reference>
<evidence type="ECO:0000313" key="2">
    <source>
        <dbReference type="EMBL" id="GAA0237307.1"/>
    </source>
</evidence>
<protein>
    <recommendedName>
        <fullName evidence="4">Flp family type IVb pilin</fullName>
    </recommendedName>
</protein>
<evidence type="ECO:0008006" key="4">
    <source>
        <dbReference type="Google" id="ProtNLM"/>
    </source>
</evidence>
<keyword evidence="1" id="KW-0812">Transmembrane</keyword>
<sequence length="67" mass="6888">MKQQLLLFLKEEDGVTAIEYGLIAGLIAVALLVALGPLGDSLKTLFNNIKAKVLDGAATAAESTTGS</sequence>
<evidence type="ECO:0000256" key="1">
    <source>
        <dbReference type="SAM" id="Phobius"/>
    </source>
</evidence>
<comment type="caution">
    <text evidence="2">The sequence shown here is derived from an EMBL/GenBank/DDBJ whole genome shotgun (WGS) entry which is preliminary data.</text>
</comment>
<gene>
    <name evidence="2" type="ORF">GCM10009125_27780</name>
</gene>
<accession>A0ABN0U3A1</accession>
<proteinExistence type="predicted"/>
<organism evidence="2 3">
    <name type="scientific">Castellaniella daejeonensis</name>
    <dbReference type="NCBI Taxonomy" id="659013"/>
    <lineage>
        <taxon>Bacteria</taxon>
        <taxon>Pseudomonadati</taxon>
        <taxon>Pseudomonadota</taxon>
        <taxon>Betaproteobacteria</taxon>
        <taxon>Burkholderiales</taxon>
        <taxon>Alcaligenaceae</taxon>
        <taxon>Castellaniella</taxon>
    </lineage>
</organism>
<feature type="transmembrane region" description="Helical" evidence="1">
    <location>
        <begin position="20"/>
        <end position="38"/>
    </location>
</feature>
<keyword evidence="3" id="KW-1185">Reference proteome</keyword>
<keyword evidence="1" id="KW-0472">Membrane</keyword>
<dbReference type="Proteomes" id="UP001501176">
    <property type="component" value="Unassembled WGS sequence"/>
</dbReference>
<name>A0ABN0U3A1_9BURK</name>
<dbReference type="RefSeq" id="WP_343822055.1">
    <property type="nucleotide sequence ID" value="NZ_BAAAFN010000019.1"/>
</dbReference>